<dbReference type="EMBL" id="JAGGJX010000005">
    <property type="protein sequence ID" value="MBP1855928.1"/>
    <property type="molecule type" value="Genomic_DNA"/>
</dbReference>
<protein>
    <submittedName>
        <fullName evidence="1">Uncharacterized protein</fullName>
    </submittedName>
</protein>
<gene>
    <name evidence="1" type="ORF">J2Z43_002329</name>
</gene>
<organism evidence="1 2">
    <name type="scientific">Metaclostridioides mangenotii</name>
    <dbReference type="NCBI Taxonomy" id="1540"/>
    <lineage>
        <taxon>Bacteria</taxon>
        <taxon>Bacillati</taxon>
        <taxon>Bacillota</taxon>
        <taxon>Clostridia</taxon>
        <taxon>Peptostreptococcales</taxon>
        <taxon>Peptostreptococcaceae</taxon>
        <taxon>Metaclostridioides</taxon>
    </lineage>
</organism>
<dbReference type="RefSeq" id="WP_209457313.1">
    <property type="nucleotide sequence ID" value="NZ_BAAACS010000019.1"/>
</dbReference>
<sequence length="308" mass="36093">MKEVLIKNAYINSFDIDDKIIKDIIIINTKSLVDDKTQRYVYVDQSRLKGELIYYRYYGDKCLKSNILNILIPLILANTNIKKSEEQVIDLITKYVNYFKIEEKFFDYLLSSVMYNSLIHLIIDDKSIEYKDLLQKTKEYIIGLNLELEKKDIVKFQMARIKAIQTIDEYIDLKTYDYDDDILKGLLNVLHDVYVEDRVVEDQGLASIKKSILSLLGEEISCDSIDNLAFVNSMSEYLYKLRNYKVAKNVFDKNVDPRYIINLKEEESVSDPILNQMYVVSKTLTDNAMNIEINCKSGNYVLKFMKLK</sequence>
<evidence type="ECO:0000313" key="1">
    <source>
        <dbReference type="EMBL" id="MBP1855928.1"/>
    </source>
</evidence>
<name>A0ABS4EDA6_9FIRM</name>
<evidence type="ECO:0000313" key="2">
    <source>
        <dbReference type="Proteomes" id="UP000767291"/>
    </source>
</evidence>
<comment type="caution">
    <text evidence="1">The sequence shown here is derived from an EMBL/GenBank/DDBJ whole genome shotgun (WGS) entry which is preliminary data.</text>
</comment>
<dbReference type="Proteomes" id="UP000767291">
    <property type="component" value="Unassembled WGS sequence"/>
</dbReference>
<accession>A0ABS4EDA6</accession>
<reference evidence="1 2" key="1">
    <citation type="submission" date="2021-03" db="EMBL/GenBank/DDBJ databases">
        <title>Genomic Encyclopedia of Type Strains, Phase IV (KMG-IV): sequencing the most valuable type-strain genomes for metagenomic binning, comparative biology and taxonomic classification.</title>
        <authorList>
            <person name="Goeker M."/>
        </authorList>
    </citation>
    <scope>NUCLEOTIDE SEQUENCE [LARGE SCALE GENOMIC DNA]</scope>
    <source>
        <strain evidence="1 2">DSM 1289</strain>
    </source>
</reference>
<proteinExistence type="predicted"/>
<keyword evidence="2" id="KW-1185">Reference proteome</keyword>